<sequence length="313" mass="33663">MSVARSLALTRALTSASRRSISVHLMAPTLQTNLYLHNRAMSTYSYASNWAEQRKYENILTSSPAEGVAQITLNRPKALNALCAALVGELNEALDVAEKDDNVRAVVITGSEKAFAAGADIKEMKDKSYNEVYKVDFLSVWHRLSELRKPTIAAVSGYALGGGCEIALMCDIVLASPTAQFGQPEIDLGIIPGAGGTQRLTQAVGKSRAMELVLTGRRFNAQEAVAWGVASRVVGEGEGKVVKEAVDLAKVIAAKGALAVQAGKEAVKASLEVPLSEGLRYERRLFHGLFATQDQKEGMSAFAEKRKPKFSHL</sequence>
<dbReference type="PANTHER" id="PTHR11941">
    <property type="entry name" value="ENOYL-COA HYDRATASE-RELATED"/>
    <property type="match status" value="1"/>
</dbReference>
<evidence type="ECO:0000313" key="8">
    <source>
        <dbReference type="EMBL" id="PAV20294.1"/>
    </source>
</evidence>
<reference evidence="8 9" key="1">
    <citation type="journal article" date="2017" name="Mol. Ecol.">
        <title>Comparative and population genomic landscape of Phellinus noxius: A hypervariable fungus causing root rot in trees.</title>
        <authorList>
            <person name="Chung C.L."/>
            <person name="Lee T.J."/>
            <person name="Akiba M."/>
            <person name="Lee H.H."/>
            <person name="Kuo T.H."/>
            <person name="Liu D."/>
            <person name="Ke H.M."/>
            <person name="Yokoi T."/>
            <person name="Roa M.B."/>
            <person name="Lu M.J."/>
            <person name="Chang Y.Y."/>
            <person name="Ann P.J."/>
            <person name="Tsai J.N."/>
            <person name="Chen C.Y."/>
            <person name="Tzean S.S."/>
            <person name="Ota Y."/>
            <person name="Hattori T."/>
            <person name="Sahashi N."/>
            <person name="Liou R.F."/>
            <person name="Kikuchi T."/>
            <person name="Tsai I.J."/>
        </authorList>
    </citation>
    <scope>NUCLEOTIDE SEQUENCE [LARGE SCALE GENOMIC DNA]</scope>
    <source>
        <strain evidence="8 9">FFPRI411160</strain>
    </source>
</reference>
<dbReference type="OrthoDB" id="2018133at2759"/>
<evidence type="ECO:0000256" key="3">
    <source>
        <dbReference type="ARBA" id="ARBA00022832"/>
    </source>
</evidence>
<evidence type="ECO:0000256" key="4">
    <source>
        <dbReference type="ARBA" id="ARBA00023098"/>
    </source>
</evidence>
<dbReference type="CDD" id="cd06558">
    <property type="entry name" value="crotonase-like"/>
    <property type="match status" value="1"/>
</dbReference>
<dbReference type="EMBL" id="NBII01000003">
    <property type="protein sequence ID" value="PAV20294.1"/>
    <property type="molecule type" value="Genomic_DNA"/>
</dbReference>
<dbReference type="PANTHER" id="PTHR11941:SF54">
    <property type="entry name" value="ENOYL-COA HYDRATASE, MITOCHONDRIAL"/>
    <property type="match status" value="1"/>
</dbReference>
<evidence type="ECO:0000256" key="2">
    <source>
        <dbReference type="ARBA" id="ARBA00012076"/>
    </source>
</evidence>
<evidence type="ECO:0000256" key="7">
    <source>
        <dbReference type="RuleBase" id="RU003707"/>
    </source>
</evidence>
<dbReference type="GO" id="GO:0004300">
    <property type="term" value="F:enoyl-CoA hydratase activity"/>
    <property type="evidence" value="ECO:0007669"/>
    <property type="project" value="UniProtKB-EC"/>
</dbReference>
<keyword evidence="5" id="KW-0456">Lyase</keyword>
<evidence type="ECO:0000313" key="9">
    <source>
        <dbReference type="Proteomes" id="UP000217199"/>
    </source>
</evidence>
<evidence type="ECO:0000256" key="6">
    <source>
        <dbReference type="ARBA" id="ARBA00073937"/>
    </source>
</evidence>
<dbReference type="GO" id="GO:0006635">
    <property type="term" value="P:fatty acid beta-oxidation"/>
    <property type="evidence" value="ECO:0007669"/>
    <property type="project" value="TreeGrafter"/>
</dbReference>
<proteinExistence type="inferred from homology"/>
<dbReference type="AlphaFoldDB" id="A0A286ULB9"/>
<dbReference type="SUPFAM" id="SSF52096">
    <property type="entry name" value="ClpP/crotonase"/>
    <property type="match status" value="1"/>
</dbReference>
<dbReference type="FunFam" id="3.90.226.10:FF:000019">
    <property type="entry name" value="Enoyl-CoA hydratase, mitochondrial"/>
    <property type="match status" value="1"/>
</dbReference>
<protein>
    <recommendedName>
        <fullName evidence="6">Probable enoyl-CoA hydratase, mitochondrial</fullName>
        <ecNumber evidence="2">4.2.1.17</ecNumber>
    </recommendedName>
</protein>
<dbReference type="InterPro" id="IPR029045">
    <property type="entry name" value="ClpP/crotonase-like_dom_sf"/>
</dbReference>
<dbReference type="STRING" id="2282107.A0A286ULB9"/>
<evidence type="ECO:0000256" key="5">
    <source>
        <dbReference type="ARBA" id="ARBA00023239"/>
    </source>
</evidence>
<dbReference type="FunFam" id="1.10.12.10:FF:000001">
    <property type="entry name" value="Probable enoyl-CoA hydratase, mitochondrial"/>
    <property type="match status" value="1"/>
</dbReference>
<dbReference type="InterPro" id="IPR014748">
    <property type="entry name" value="Enoyl-CoA_hydra_C"/>
</dbReference>
<dbReference type="InterPro" id="IPR001753">
    <property type="entry name" value="Enoyl-CoA_hydra/iso"/>
</dbReference>
<dbReference type="Gene3D" id="3.90.226.10">
    <property type="entry name" value="2-enoyl-CoA Hydratase, Chain A, domain 1"/>
    <property type="match status" value="1"/>
</dbReference>
<dbReference type="InterPro" id="IPR018376">
    <property type="entry name" value="Enoyl-CoA_hyd/isom_CS"/>
</dbReference>
<dbReference type="Pfam" id="PF00378">
    <property type="entry name" value="ECH_1"/>
    <property type="match status" value="1"/>
</dbReference>
<keyword evidence="4" id="KW-0443">Lipid metabolism</keyword>
<evidence type="ECO:0000256" key="1">
    <source>
        <dbReference type="ARBA" id="ARBA00005254"/>
    </source>
</evidence>
<comment type="similarity">
    <text evidence="1 7">Belongs to the enoyl-CoA hydratase/isomerase family.</text>
</comment>
<dbReference type="Proteomes" id="UP000217199">
    <property type="component" value="Unassembled WGS sequence"/>
</dbReference>
<comment type="caution">
    <text evidence="8">The sequence shown here is derived from an EMBL/GenBank/DDBJ whole genome shotgun (WGS) entry which is preliminary data.</text>
</comment>
<name>A0A286ULB9_9AGAM</name>
<dbReference type="EC" id="4.2.1.17" evidence="2"/>
<dbReference type="PROSITE" id="PS00166">
    <property type="entry name" value="ENOYL_COA_HYDRATASE"/>
    <property type="match status" value="1"/>
</dbReference>
<dbReference type="InParanoid" id="A0A286ULB9"/>
<gene>
    <name evidence="8" type="ORF">PNOK_0292100</name>
</gene>
<dbReference type="Gene3D" id="1.10.12.10">
    <property type="entry name" value="Lyase 2-enoyl-coa Hydratase, Chain A, domain 2"/>
    <property type="match status" value="1"/>
</dbReference>
<keyword evidence="9" id="KW-1185">Reference proteome</keyword>
<dbReference type="GO" id="GO:0005739">
    <property type="term" value="C:mitochondrion"/>
    <property type="evidence" value="ECO:0007669"/>
    <property type="project" value="TreeGrafter"/>
</dbReference>
<keyword evidence="3" id="KW-0276">Fatty acid metabolism</keyword>
<accession>A0A286ULB9</accession>
<organism evidence="8 9">
    <name type="scientific">Pyrrhoderma noxium</name>
    <dbReference type="NCBI Taxonomy" id="2282107"/>
    <lineage>
        <taxon>Eukaryota</taxon>
        <taxon>Fungi</taxon>
        <taxon>Dikarya</taxon>
        <taxon>Basidiomycota</taxon>
        <taxon>Agaricomycotina</taxon>
        <taxon>Agaricomycetes</taxon>
        <taxon>Hymenochaetales</taxon>
        <taxon>Hymenochaetaceae</taxon>
        <taxon>Pyrrhoderma</taxon>
    </lineage>
</organism>